<dbReference type="GO" id="GO:0016614">
    <property type="term" value="F:oxidoreductase activity, acting on CH-OH group of donors"/>
    <property type="evidence" value="ECO:0007669"/>
    <property type="project" value="InterPro"/>
</dbReference>
<name>A0A9W9AG47_9AGAR</name>
<dbReference type="EMBL" id="JAOTPV010000006">
    <property type="protein sequence ID" value="KAJ4481282.1"/>
    <property type="molecule type" value="Genomic_DNA"/>
</dbReference>
<dbReference type="PIRSF" id="PIRSF000137">
    <property type="entry name" value="Alcohol_oxidase"/>
    <property type="match status" value="1"/>
</dbReference>
<dbReference type="PANTHER" id="PTHR11552:SF123">
    <property type="entry name" value="GMC OXIDOREDUCTASE (AFU_ORTHOLOGUE AFUA_2G01770)-RELATED"/>
    <property type="match status" value="1"/>
</dbReference>
<evidence type="ECO:0000256" key="4">
    <source>
        <dbReference type="PIRSR" id="PIRSR000137-2"/>
    </source>
</evidence>
<dbReference type="AlphaFoldDB" id="A0A9W9AG47"/>
<dbReference type="OrthoDB" id="269227at2759"/>
<evidence type="ECO:0000259" key="5">
    <source>
        <dbReference type="Pfam" id="PF00732"/>
    </source>
</evidence>
<dbReference type="Pfam" id="PF00732">
    <property type="entry name" value="GMC_oxred_N"/>
    <property type="match status" value="2"/>
</dbReference>
<comment type="cofactor">
    <cofactor evidence="1 4">
        <name>FAD</name>
        <dbReference type="ChEBI" id="CHEBI:57692"/>
    </cofactor>
</comment>
<dbReference type="PANTHER" id="PTHR11552">
    <property type="entry name" value="GLUCOSE-METHANOL-CHOLINE GMC OXIDOREDUCTASE"/>
    <property type="match status" value="1"/>
</dbReference>
<comment type="caution">
    <text evidence="7">The sequence shown here is derived from an EMBL/GenBank/DDBJ whole genome shotgun (WGS) entry which is preliminary data.</text>
</comment>
<feature type="active site" description="Proton acceptor" evidence="3">
    <location>
        <position position="488"/>
    </location>
</feature>
<feature type="domain" description="Glucose-methanol-choline oxidoreductase N-terminal" evidence="5">
    <location>
        <begin position="20"/>
        <end position="144"/>
    </location>
</feature>
<dbReference type="InterPro" id="IPR000172">
    <property type="entry name" value="GMC_OxRdtase_N"/>
</dbReference>
<dbReference type="InterPro" id="IPR012132">
    <property type="entry name" value="GMC_OxRdtase"/>
</dbReference>
<keyword evidence="4" id="KW-0274">FAD</keyword>
<accession>A0A9W9AG47</accession>
<dbReference type="InterPro" id="IPR036188">
    <property type="entry name" value="FAD/NAD-bd_sf"/>
</dbReference>
<sequence length="521" mass="56513">MYRGSLSVYNSFTDLPSKNYDFIIVGGGTAGNVLANRLTENKKLSVLVLEAGGTFQFFPEAWNHSNDADHLPAHINIDVFEIDVPFFALKFKSQYGWNYTSTVQNGLNNRTIPIVGGFIFGGCSSVNEMFYTRGSADDYDRFATISSFDAVHELGGIFHYNEDINSGKPLGFGWTQKTVTTHGRRSDSPTSYLAPKFLARRNLDIILNARVARVIPSAFTQDSSASGLVFRTVEFTQDLASPLHQVTALKEVILSAGVIGSPQFLLNSGTGNSTTLSQLGITPLLNLPSNATLLKEVYTELNKTGMGPLVDTGGIRSQTYGDPSSGRNSPHLEIIPTNGFFMTPHATGNYLSMGIILVSPTSRGSITINCTNPFAPPLINPGYLTSPFDIAAMHQGLEIMFQYLSAPVWDGYILSPFRALANISLSNNSAVDAYIRENSFSTAHPVGTVAMSAKGAQYGVVDPDLKVKGVEGLRVVDASVFPFVTSAHTQVPTYVIAERAAALIKSSWVQRQQFDTNEVDL</sequence>
<dbReference type="Gene3D" id="3.30.560.10">
    <property type="entry name" value="Glucose Oxidase, domain 3"/>
    <property type="match status" value="3"/>
</dbReference>
<dbReference type="SUPFAM" id="SSF51905">
    <property type="entry name" value="FAD/NAD(P)-binding domain"/>
    <property type="match status" value="1"/>
</dbReference>
<feature type="domain" description="Glucose-methanol-choline oxidoreductase C-terminal" evidence="6">
    <location>
        <begin position="360"/>
        <end position="497"/>
    </location>
</feature>
<evidence type="ECO:0000313" key="8">
    <source>
        <dbReference type="Proteomes" id="UP001150266"/>
    </source>
</evidence>
<evidence type="ECO:0000259" key="6">
    <source>
        <dbReference type="Pfam" id="PF05199"/>
    </source>
</evidence>
<reference evidence="7" key="1">
    <citation type="submission" date="2022-08" db="EMBL/GenBank/DDBJ databases">
        <title>A Global Phylogenomic Analysis of the Shiitake Genus Lentinula.</title>
        <authorList>
            <consortium name="DOE Joint Genome Institute"/>
            <person name="Sierra-Patev S."/>
            <person name="Min B."/>
            <person name="Naranjo-Ortiz M."/>
            <person name="Looney B."/>
            <person name="Konkel Z."/>
            <person name="Slot J.C."/>
            <person name="Sakamoto Y."/>
            <person name="Steenwyk J.L."/>
            <person name="Rokas A."/>
            <person name="Carro J."/>
            <person name="Camarero S."/>
            <person name="Ferreira P."/>
            <person name="Molpeceres G."/>
            <person name="Ruiz-Duenas F.J."/>
            <person name="Serrano A."/>
            <person name="Henrissat B."/>
            <person name="Drula E."/>
            <person name="Hughes K.W."/>
            <person name="Mata J.L."/>
            <person name="Ishikawa N.K."/>
            <person name="Vargas-Isla R."/>
            <person name="Ushijima S."/>
            <person name="Smith C.A."/>
            <person name="Ahrendt S."/>
            <person name="Andreopoulos W."/>
            <person name="He G."/>
            <person name="Labutti K."/>
            <person name="Lipzen A."/>
            <person name="Ng V."/>
            <person name="Riley R."/>
            <person name="Sandor L."/>
            <person name="Barry K."/>
            <person name="Martinez A.T."/>
            <person name="Xiao Y."/>
            <person name="Gibbons J.G."/>
            <person name="Terashima K."/>
            <person name="Grigoriev I.V."/>
            <person name="Hibbett D.S."/>
        </authorList>
    </citation>
    <scope>NUCLEOTIDE SEQUENCE</scope>
    <source>
        <strain evidence="7">JLM2183</strain>
    </source>
</reference>
<proteinExistence type="inferred from homology"/>
<evidence type="ECO:0000313" key="7">
    <source>
        <dbReference type="EMBL" id="KAJ4481282.1"/>
    </source>
</evidence>
<gene>
    <name evidence="7" type="ORF">J3R30DRAFT_3656863</name>
</gene>
<comment type="similarity">
    <text evidence="2">Belongs to the GMC oxidoreductase family.</text>
</comment>
<protein>
    <submittedName>
        <fullName evidence="7">Aryl-alcohol oxidase-like protein</fullName>
    </submittedName>
</protein>
<feature type="active site" description="Proton donor" evidence="3">
    <location>
        <position position="444"/>
    </location>
</feature>
<keyword evidence="4" id="KW-0285">Flavoprotein</keyword>
<dbReference type="Pfam" id="PF05199">
    <property type="entry name" value="GMC_oxred_C"/>
    <property type="match status" value="1"/>
</dbReference>
<evidence type="ECO:0000256" key="2">
    <source>
        <dbReference type="ARBA" id="ARBA00010790"/>
    </source>
</evidence>
<dbReference type="Proteomes" id="UP001150266">
    <property type="component" value="Unassembled WGS sequence"/>
</dbReference>
<dbReference type="InterPro" id="IPR007867">
    <property type="entry name" value="GMC_OxRtase_C"/>
</dbReference>
<organism evidence="7 8">
    <name type="scientific">Lentinula aciculospora</name>
    <dbReference type="NCBI Taxonomy" id="153920"/>
    <lineage>
        <taxon>Eukaryota</taxon>
        <taxon>Fungi</taxon>
        <taxon>Dikarya</taxon>
        <taxon>Basidiomycota</taxon>
        <taxon>Agaricomycotina</taxon>
        <taxon>Agaricomycetes</taxon>
        <taxon>Agaricomycetidae</taxon>
        <taxon>Agaricales</taxon>
        <taxon>Marasmiineae</taxon>
        <taxon>Omphalotaceae</taxon>
        <taxon>Lentinula</taxon>
    </lineage>
</organism>
<evidence type="ECO:0000256" key="1">
    <source>
        <dbReference type="ARBA" id="ARBA00001974"/>
    </source>
</evidence>
<dbReference type="Gene3D" id="3.50.50.60">
    <property type="entry name" value="FAD/NAD(P)-binding domain"/>
    <property type="match status" value="3"/>
</dbReference>
<evidence type="ECO:0000256" key="3">
    <source>
        <dbReference type="PIRSR" id="PIRSR000137-1"/>
    </source>
</evidence>
<keyword evidence="8" id="KW-1185">Reference proteome</keyword>
<feature type="binding site" evidence="4">
    <location>
        <position position="211"/>
    </location>
    <ligand>
        <name>FAD</name>
        <dbReference type="ChEBI" id="CHEBI:57692"/>
    </ligand>
</feature>
<dbReference type="SUPFAM" id="SSF54373">
    <property type="entry name" value="FAD-linked reductases, C-terminal domain"/>
    <property type="match status" value="1"/>
</dbReference>
<feature type="domain" description="Glucose-methanol-choline oxidoreductase N-terminal" evidence="5">
    <location>
        <begin position="159"/>
        <end position="275"/>
    </location>
</feature>
<dbReference type="GO" id="GO:0050660">
    <property type="term" value="F:flavin adenine dinucleotide binding"/>
    <property type="evidence" value="ECO:0007669"/>
    <property type="project" value="InterPro"/>
</dbReference>